<name>A0ABN3SNU3_9ACTN</name>
<sequence length="192" mass="21065">MIGAMTRTADSSRRSERSRAAILRAALELHREHGYGGVTIEGIAARAGVGKPTIYRWWPSKHAVIIDAFMEHIATELSFPQTGDHLEDLRGWLHSIARVLAEPDIGPLIAGVVGAVQHDPALAEEFHQRIYVPTRQTTVAQIQRIQDEGRLPAFAPDVLADLITGPLWFRLLVAGDPPDPDYVDTVLAVMAP</sequence>
<dbReference type="Pfam" id="PF00440">
    <property type="entry name" value="TetR_N"/>
    <property type="match status" value="1"/>
</dbReference>
<evidence type="ECO:0000256" key="4">
    <source>
        <dbReference type="PROSITE-ProRule" id="PRU00335"/>
    </source>
</evidence>
<organism evidence="6 7">
    <name type="scientific">Nonomuraea recticatena</name>
    <dbReference type="NCBI Taxonomy" id="46178"/>
    <lineage>
        <taxon>Bacteria</taxon>
        <taxon>Bacillati</taxon>
        <taxon>Actinomycetota</taxon>
        <taxon>Actinomycetes</taxon>
        <taxon>Streptosporangiales</taxon>
        <taxon>Streptosporangiaceae</taxon>
        <taxon>Nonomuraea</taxon>
    </lineage>
</organism>
<evidence type="ECO:0000313" key="7">
    <source>
        <dbReference type="Proteomes" id="UP001501666"/>
    </source>
</evidence>
<dbReference type="PANTHER" id="PTHR30055:SF148">
    <property type="entry name" value="TETR-FAMILY TRANSCRIPTIONAL REGULATOR"/>
    <property type="match status" value="1"/>
</dbReference>
<dbReference type="Proteomes" id="UP001501666">
    <property type="component" value="Unassembled WGS sequence"/>
</dbReference>
<evidence type="ECO:0000256" key="3">
    <source>
        <dbReference type="ARBA" id="ARBA00023163"/>
    </source>
</evidence>
<evidence type="ECO:0000256" key="2">
    <source>
        <dbReference type="ARBA" id="ARBA00023125"/>
    </source>
</evidence>
<feature type="DNA-binding region" description="H-T-H motif" evidence="4">
    <location>
        <begin position="39"/>
        <end position="58"/>
    </location>
</feature>
<dbReference type="InterPro" id="IPR050109">
    <property type="entry name" value="HTH-type_TetR-like_transc_reg"/>
</dbReference>
<keyword evidence="1" id="KW-0805">Transcription regulation</keyword>
<comment type="caution">
    <text evidence="6">The sequence shown here is derived from an EMBL/GenBank/DDBJ whole genome shotgun (WGS) entry which is preliminary data.</text>
</comment>
<dbReference type="SUPFAM" id="SSF48498">
    <property type="entry name" value="Tetracyclin repressor-like, C-terminal domain"/>
    <property type="match status" value="1"/>
</dbReference>
<dbReference type="PRINTS" id="PR00455">
    <property type="entry name" value="HTHTETR"/>
</dbReference>
<evidence type="ECO:0000259" key="5">
    <source>
        <dbReference type="PROSITE" id="PS50977"/>
    </source>
</evidence>
<feature type="domain" description="HTH tetR-type" evidence="5">
    <location>
        <begin position="16"/>
        <end position="76"/>
    </location>
</feature>
<dbReference type="Gene3D" id="1.10.357.10">
    <property type="entry name" value="Tetracycline Repressor, domain 2"/>
    <property type="match status" value="1"/>
</dbReference>
<dbReference type="Pfam" id="PF16859">
    <property type="entry name" value="TetR_C_11"/>
    <property type="match status" value="1"/>
</dbReference>
<keyword evidence="2 4" id="KW-0238">DNA-binding</keyword>
<evidence type="ECO:0000256" key="1">
    <source>
        <dbReference type="ARBA" id="ARBA00023015"/>
    </source>
</evidence>
<gene>
    <name evidence="6" type="ORF">GCM10010412_066430</name>
</gene>
<keyword evidence="3" id="KW-0804">Transcription</keyword>
<dbReference type="SUPFAM" id="SSF46689">
    <property type="entry name" value="Homeodomain-like"/>
    <property type="match status" value="1"/>
</dbReference>
<accession>A0ABN3SNU3</accession>
<dbReference type="InterPro" id="IPR009057">
    <property type="entry name" value="Homeodomain-like_sf"/>
</dbReference>
<dbReference type="Gene3D" id="1.10.10.60">
    <property type="entry name" value="Homeodomain-like"/>
    <property type="match status" value="1"/>
</dbReference>
<protein>
    <submittedName>
        <fullName evidence="6">TetR/AcrR family transcriptional regulator</fullName>
    </submittedName>
</protein>
<evidence type="ECO:0000313" key="6">
    <source>
        <dbReference type="EMBL" id="GAA2681571.1"/>
    </source>
</evidence>
<keyword evidence="7" id="KW-1185">Reference proteome</keyword>
<dbReference type="InterPro" id="IPR036271">
    <property type="entry name" value="Tet_transcr_reg_TetR-rel_C_sf"/>
</dbReference>
<dbReference type="PROSITE" id="PS50977">
    <property type="entry name" value="HTH_TETR_2"/>
    <property type="match status" value="1"/>
</dbReference>
<dbReference type="InterPro" id="IPR011075">
    <property type="entry name" value="TetR_C"/>
</dbReference>
<proteinExistence type="predicted"/>
<dbReference type="PANTHER" id="PTHR30055">
    <property type="entry name" value="HTH-TYPE TRANSCRIPTIONAL REGULATOR RUTR"/>
    <property type="match status" value="1"/>
</dbReference>
<dbReference type="InterPro" id="IPR001647">
    <property type="entry name" value="HTH_TetR"/>
</dbReference>
<reference evidence="6 7" key="1">
    <citation type="journal article" date="2019" name="Int. J. Syst. Evol. Microbiol.">
        <title>The Global Catalogue of Microorganisms (GCM) 10K type strain sequencing project: providing services to taxonomists for standard genome sequencing and annotation.</title>
        <authorList>
            <consortium name="The Broad Institute Genomics Platform"/>
            <consortium name="The Broad Institute Genome Sequencing Center for Infectious Disease"/>
            <person name="Wu L."/>
            <person name="Ma J."/>
        </authorList>
    </citation>
    <scope>NUCLEOTIDE SEQUENCE [LARGE SCALE GENOMIC DNA]</scope>
    <source>
        <strain evidence="6 7">JCM 6835</strain>
    </source>
</reference>
<dbReference type="EMBL" id="BAAATE010000022">
    <property type="protein sequence ID" value="GAA2681571.1"/>
    <property type="molecule type" value="Genomic_DNA"/>
</dbReference>